<feature type="region of interest" description="Disordered" evidence="1">
    <location>
        <begin position="1"/>
        <end position="21"/>
    </location>
</feature>
<proteinExistence type="predicted"/>
<dbReference type="PROSITE" id="PS50011">
    <property type="entry name" value="PROTEIN_KINASE_DOM"/>
    <property type="match status" value="1"/>
</dbReference>
<evidence type="ECO:0000256" key="1">
    <source>
        <dbReference type="SAM" id="MobiDB-lite"/>
    </source>
</evidence>
<feature type="compositionally biased region" description="Polar residues" evidence="1">
    <location>
        <begin position="7"/>
        <end position="17"/>
    </location>
</feature>
<comment type="caution">
    <text evidence="3">The sequence shown here is derived from an EMBL/GenBank/DDBJ whole genome shotgun (WGS) entry which is preliminary data.</text>
</comment>
<dbReference type="AlphaFoldDB" id="A0AAD5N0H7"/>
<dbReference type="SUPFAM" id="SSF56112">
    <property type="entry name" value="Protein kinase-like (PK-like)"/>
    <property type="match status" value="1"/>
</dbReference>
<evidence type="ECO:0000313" key="4">
    <source>
        <dbReference type="Proteomes" id="UP001196413"/>
    </source>
</evidence>
<organism evidence="3 4">
    <name type="scientific">Parelaphostrongylus tenuis</name>
    <name type="common">Meningeal worm</name>
    <dbReference type="NCBI Taxonomy" id="148309"/>
    <lineage>
        <taxon>Eukaryota</taxon>
        <taxon>Metazoa</taxon>
        <taxon>Ecdysozoa</taxon>
        <taxon>Nematoda</taxon>
        <taxon>Chromadorea</taxon>
        <taxon>Rhabditida</taxon>
        <taxon>Rhabditina</taxon>
        <taxon>Rhabditomorpha</taxon>
        <taxon>Strongyloidea</taxon>
        <taxon>Metastrongylidae</taxon>
        <taxon>Parelaphostrongylus</taxon>
    </lineage>
</organism>
<dbReference type="InterPro" id="IPR000719">
    <property type="entry name" value="Prot_kinase_dom"/>
</dbReference>
<dbReference type="GO" id="GO:0004672">
    <property type="term" value="F:protein kinase activity"/>
    <property type="evidence" value="ECO:0007669"/>
    <property type="project" value="InterPro"/>
</dbReference>
<dbReference type="InterPro" id="IPR011009">
    <property type="entry name" value="Kinase-like_dom_sf"/>
</dbReference>
<evidence type="ECO:0000259" key="2">
    <source>
        <dbReference type="PROSITE" id="PS50011"/>
    </source>
</evidence>
<dbReference type="GO" id="GO:0005524">
    <property type="term" value="F:ATP binding"/>
    <property type="evidence" value="ECO:0007669"/>
    <property type="project" value="InterPro"/>
</dbReference>
<dbReference type="InterPro" id="IPR001245">
    <property type="entry name" value="Ser-Thr/Tyr_kinase_cat_dom"/>
</dbReference>
<feature type="domain" description="Protein kinase" evidence="2">
    <location>
        <begin position="1"/>
        <end position="65"/>
    </location>
</feature>
<evidence type="ECO:0000313" key="3">
    <source>
        <dbReference type="EMBL" id="KAJ1365868.1"/>
    </source>
</evidence>
<reference evidence="3" key="1">
    <citation type="submission" date="2021-06" db="EMBL/GenBank/DDBJ databases">
        <title>Parelaphostrongylus tenuis whole genome reference sequence.</title>
        <authorList>
            <person name="Garwood T.J."/>
            <person name="Larsen P.A."/>
            <person name="Fountain-Jones N.M."/>
            <person name="Garbe J.R."/>
            <person name="Macchietto M.G."/>
            <person name="Kania S.A."/>
            <person name="Gerhold R.W."/>
            <person name="Richards J.E."/>
            <person name="Wolf T.M."/>
        </authorList>
    </citation>
    <scope>NUCLEOTIDE SEQUENCE</scope>
    <source>
        <strain evidence="3">MNPRO001-30</strain>
        <tissue evidence="3">Meninges</tissue>
    </source>
</reference>
<dbReference type="EMBL" id="JAHQIW010005379">
    <property type="protein sequence ID" value="KAJ1365868.1"/>
    <property type="molecule type" value="Genomic_DNA"/>
</dbReference>
<sequence length="65" mass="7361">MPVDEQLMSQNLSSNVPRPSDRILHHDLKSRTLLIAVKGIMKISDFGLSRSVAIPIRMHTREVHS</sequence>
<gene>
    <name evidence="3" type="ORF">KIN20_026329</name>
</gene>
<protein>
    <recommendedName>
        <fullName evidence="2">Protein kinase domain-containing protein</fullName>
    </recommendedName>
</protein>
<dbReference type="Gene3D" id="1.10.510.10">
    <property type="entry name" value="Transferase(Phosphotransferase) domain 1"/>
    <property type="match status" value="1"/>
</dbReference>
<dbReference type="Proteomes" id="UP001196413">
    <property type="component" value="Unassembled WGS sequence"/>
</dbReference>
<name>A0AAD5N0H7_PARTN</name>
<accession>A0AAD5N0H7</accession>
<keyword evidence="4" id="KW-1185">Reference proteome</keyword>
<dbReference type="Pfam" id="PF07714">
    <property type="entry name" value="PK_Tyr_Ser-Thr"/>
    <property type="match status" value="1"/>
</dbReference>